<dbReference type="OrthoDB" id="775260at2759"/>
<dbReference type="InterPro" id="IPR027417">
    <property type="entry name" value="P-loop_NTPase"/>
</dbReference>
<evidence type="ECO:0000256" key="3">
    <source>
        <dbReference type="ARBA" id="ARBA00022741"/>
    </source>
</evidence>
<dbReference type="HAMAP" id="MF_00185">
    <property type="entry name" value="IPP_trans"/>
    <property type="match status" value="1"/>
</dbReference>
<dbReference type="AlphaFoldDB" id="A0A177TFA2"/>
<dbReference type="GO" id="GO:0006400">
    <property type="term" value="P:tRNA modification"/>
    <property type="evidence" value="ECO:0007669"/>
    <property type="project" value="TreeGrafter"/>
</dbReference>
<comment type="similarity">
    <text evidence="1">Belongs to the IPP transferase family.</text>
</comment>
<dbReference type="PANTHER" id="PTHR11088">
    <property type="entry name" value="TRNA DIMETHYLALLYLTRANSFERASE"/>
    <property type="match status" value="1"/>
</dbReference>
<dbReference type="Gene3D" id="1.10.20.140">
    <property type="match status" value="1"/>
</dbReference>
<organism evidence="6 7">
    <name type="scientific">Tilletia indica</name>
    <dbReference type="NCBI Taxonomy" id="43049"/>
    <lineage>
        <taxon>Eukaryota</taxon>
        <taxon>Fungi</taxon>
        <taxon>Dikarya</taxon>
        <taxon>Basidiomycota</taxon>
        <taxon>Ustilaginomycotina</taxon>
        <taxon>Exobasidiomycetes</taxon>
        <taxon>Tilletiales</taxon>
        <taxon>Tilletiaceae</taxon>
        <taxon>Tilletia</taxon>
    </lineage>
</organism>
<keyword evidence="7" id="KW-1185">Reference proteome</keyword>
<dbReference type="SUPFAM" id="SSF52540">
    <property type="entry name" value="P-loop containing nucleoside triphosphate hydrolases"/>
    <property type="match status" value="2"/>
</dbReference>
<evidence type="ECO:0000313" key="7">
    <source>
        <dbReference type="Proteomes" id="UP000077521"/>
    </source>
</evidence>
<dbReference type="GO" id="GO:0052381">
    <property type="term" value="F:tRNA dimethylallyltransferase activity"/>
    <property type="evidence" value="ECO:0007669"/>
    <property type="project" value="InterPro"/>
</dbReference>
<feature type="region of interest" description="Disordered" evidence="5">
    <location>
        <begin position="538"/>
        <end position="608"/>
    </location>
</feature>
<dbReference type="Pfam" id="PF01715">
    <property type="entry name" value="IPPT"/>
    <property type="match status" value="1"/>
</dbReference>
<name>A0A177TFA2_9BASI</name>
<dbReference type="EMBL" id="LWDF02000338">
    <property type="protein sequence ID" value="KAE8250275.1"/>
    <property type="molecule type" value="Genomic_DNA"/>
</dbReference>
<evidence type="ECO:0000256" key="2">
    <source>
        <dbReference type="ARBA" id="ARBA00022679"/>
    </source>
</evidence>
<dbReference type="InterPro" id="IPR018022">
    <property type="entry name" value="IPT"/>
</dbReference>
<evidence type="ECO:0000313" key="6">
    <source>
        <dbReference type="EMBL" id="KAE8250275.1"/>
    </source>
</evidence>
<dbReference type="InterPro" id="IPR039657">
    <property type="entry name" value="Dimethylallyltransferase"/>
</dbReference>
<evidence type="ECO:0000256" key="4">
    <source>
        <dbReference type="ARBA" id="ARBA00022840"/>
    </source>
</evidence>
<accession>A0A177TFA2</accession>
<keyword evidence="3" id="KW-0547">Nucleotide-binding</keyword>
<comment type="caution">
    <text evidence="6">The sequence shown here is derived from an EMBL/GenBank/DDBJ whole genome shotgun (WGS) entry which is preliminary data.</text>
</comment>
<dbReference type="Gene3D" id="3.40.50.300">
    <property type="entry name" value="P-loop containing nucleotide triphosphate hydrolases"/>
    <property type="match status" value="1"/>
</dbReference>
<evidence type="ECO:0000256" key="1">
    <source>
        <dbReference type="ARBA" id="ARBA00005842"/>
    </source>
</evidence>
<evidence type="ECO:0000256" key="5">
    <source>
        <dbReference type="SAM" id="MobiDB-lite"/>
    </source>
</evidence>
<dbReference type="PANTHER" id="PTHR11088:SF89">
    <property type="entry name" value="TRNA DIMETHYLALLYLTRANSFERASE"/>
    <property type="match status" value="1"/>
</dbReference>
<reference evidence="6" key="1">
    <citation type="submission" date="2016-04" db="EMBL/GenBank/DDBJ databases">
        <authorList>
            <person name="Nguyen H.D."/>
            <person name="Samba Siva P."/>
            <person name="Cullis J."/>
            <person name="Levesque C.A."/>
            <person name="Hambleton S."/>
        </authorList>
    </citation>
    <scope>NUCLEOTIDE SEQUENCE</scope>
    <source>
        <strain evidence="6">DAOMC 236416</strain>
    </source>
</reference>
<dbReference type="GO" id="GO:0005524">
    <property type="term" value="F:ATP binding"/>
    <property type="evidence" value="ECO:0007669"/>
    <property type="project" value="UniProtKB-KW"/>
</dbReference>
<feature type="compositionally biased region" description="Polar residues" evidence="5">
    <location>
        <begin position="465"/>
        <end position="485"/>
    </location>
</feature>
<keyword evidence="4" id="KW-0067">ATP-binding</keyword>
<proteinExistence type="inferred from homology"/>
<feature type="region of interest" description="Disordered" evidence="5">
    <location>
        <begin position="464"/>
        <end position="485"/>
    </location>
</feature>
<feature type="region of interest" description="Disordered" evidence="5">
    <location>
        <begin position="238"/>
        <end position="263"/>
    </location>
</feature>
<keyword evidence="2" id="KW-0808">Transferase</keyword>
<gene>
    <name evidence="6" type="ORF">A4X13_0g4856</name>
</gene>
<reference evidence="6" key="2">
    <citation type="journal article" date="2019" name="IMA Fungus">
        <title>Genome sequencing and comparison of five Tilletia species to identify candidate genes for the detection of regulated species infecting wheat.</title>
        <authorList>
            <person name="Nguyen H.D.T."/>
            <person name="Sultana T."/>
            <person name="Kesanakurti P."/>
            <person name="Hambleton S."/>
        </authorList>
    </citation>
    <scope>NUCLEOTIDE SEQUENCE</scope>
    <source>
        <strain evidence="6">DAOMC 236416</strain>
    </source>
</reference>
<dbReference type="GO" id="GO:0005739">
    <property type="term" value="C:mitochondrion"/>
    <property type="evidence" value="ECO:0007669"/>
    <property type="project" value="TreeGrafter"/>
</dbReference>
<protein>
    <submittedName>
        <fullName evidence="6">Uncharacterized protein</fullName>
    </submittedName>
</protein>
<dbReference type="Proteomes" id="UP000077521">
    <property type="component" value="Unassembled WGS sequence"/>
</dbReference>
<sequence>MNSPSRSHELVAVIGCTGTGKSKLAVELAQHVQRLASPSSASKYGDAQVISADSMQVYRGLDVITNKATGQEMGGIQHHLMSFLDAGQEYTIKDFTSQAGTIISGMHEEVPRPTLPIIAGGTSYYVQHLLFPGRLVSADTPDDIYSLDQGKKVSSATKEAVQTLSDELKAIWAAFVATELEGHTVGGNDGPEPSSQEYWALLKALDPPMAARWHPNDDRKIRRSLTVFATTGKRHSDWLRTQQEEEAERQRRAQASGISSLDDEGSQMRFSKMRRLFFWVWCEPEILKARLDGRIHKMIESGLLSEIRELRALAKALYDQGSPDYTRGIFQAIGFKEFDAFLNYMDAQPSSSALTSAIKMDDEAQRLFDCAVESMQRGTRQYAKRQTTWIRNQVLPEIRRAREQQLMSASMDEDVQIYLLDATDLEQWGSKVSSVSQDILERFLTKQPLPSPTELSPAATEHLQKLTSDSNSYNSSKTAGTTTSPLSEKAFVPCSICSPADPTAPPFLVRITEMEGHKRSRRHRIALKKSVKVRYEAGKRAEAEERRRRKEAAGEGTDVDGAEVAVSTEGGEEVVSPHQSSADESSDPAMLPGSGRGMVDSSLSERNR</sequence>